<feature type="signal peptide" evidence="5">
    <location>
        <begin position="1"/>
        <end position="28"/>
    </location>
</feature>
<dbReference type="PROSITE" id="PS00502">
    <property type="entry name" value="POLYGALACTURONASE"/>
    <property type="match status" value="1"/>
</dbReference>
<gene>
    <name evidence="6" type="ORF">BSZ37_02500</name>
</gene>
<reference evidence="6 7" key="1">
    <citation type="submission" date="2016-11" db="EMBL/GenBank/DDBJ databases">
        <title>Study of marine rhodopsin-containing bacteria.</title>
        <authorList>
            <person name="Yoshizawa S."/>
            <person name="Kumagai Y."/>
            <person name="Kogure K."/>
        </authorList>
    </citation>
    <scope>NUCLEOTIDE SEQUENCE [LARGE SCALE GENOMIC DNA]</scope>
    <source>
        <strain evidence="6 7">SAORIC-28</strain>
    </source>
</reference>
<evidence type="ECO:0000256" key="1">
    <source>
        <dbReference type="ARBA" id="ARBA00008834"/>
    </source>
</evidence>
<evidence type="ECO:0000256" key="2">
    <source>
        <dbReference type="ARBA" id="ARBA00022801"/>
    </source>
</evidence>
<comment type="similarity">
    <text evidence="1 4">Belongs to the glycosyl hydrolase 28 family.</text>
</comment>
<dbReference type="GO" id="GO:0004650">
    <property type="term" value="F:polygalacturonase activity"/>
    <property type="evidence" value="ECO:0007669"/>
    <property type="project" value="InterPro"/>
</dbReference>
<dbReference type="GO" id="GO:0005975">
    <property type="term" value="P:carbohydrate metabolic process"/>
    <property type="evidence" value="ECO:0007669"/>
    <property type="project" value="InterPro"/>
</dbReference>
<dbReference type="InterPro" id="IPR011050">
    <property type="entry name" value="Pectin_lyase_fold/virulence"/>
</dbReference>
<dbReference type="InterPro" id="IPR012334">
    <property type="entry name" value="Pectin_lyas_fold"/>
</dbReference>
<dbReference type="Gene3D" id="2.160.20.10">
    <property type="entry name" value="Single-stranded right-handed beta-helix, Pectin lyase-like"/>
    <property type="match status" value="1"/>
</dbReference>
<dbReference type="EMBL" id="MQWD01000001">
    <property type="protein sequence ID" value="PAP75394.1"/>
    <property type="molecule type" value="Genomic_DNA"/>
</dbReference>
<dbReference type="PANTHER" id="PTHR31339">
    <property type="entry name" value="PECTIN LYASE-RELATED"/>
    <property type="match status" value="1"/>
</dbReference>
<evidence type="ECO:0000256" key="5">
    <source>
        <dbReference type="SAM" id="SignalP"/>
    </source>
</evidence>
<dbReference type="PANTHER" id="PTHR31339:SF9">
    <property type="entry name" value="PLASMIN AND FIBRONECTIN-BINDING PROTEIN A"/>
    <property type="match status" value="1"/>
</dbReference>
<proteinExistence type="inferred from homology"/>
<dbReference type="InterPro" id="IPR000743">
    <property type="entry name" value="Glyco_hydro_28"/>
</dbReference>
<dbReference type="InterPro" id="IPR006311">
    <property type="entry name" value="TAT_signal"/>
</dbReference>
<dbReference type="Proteomes" id="UP000216339">
    <property type="component" value="Unassembled WGS sequence"/>
</dbReference>
<dbReference type="AlphaFoldDB" id="A0A271IX48"/>
<dbReference type="PROSITE" id="PS51257">
    <property type="entry name" value="PROKAR_LIPOPROTEIN"/>
    <property type="match status" value="1"/>
</dbReference>
<dbReference type="SMART" id="SM00710">
    <property type="entry name" value="PbH1"/>
    <property type="match status" value="4"/>
</dbReference>
<dbReference type="Pfam" id="PF00295">
    <property type="entry name" value="Glyco_hydro_28"/>
    <property type="match status" value="1"/>
</dbReference>
<evidence type="ECO:0000313" key="6">
    <source>
        <dbReference type="EMBL" id="PAP75394.1"/>
    </source>
</evidence>
<accession>A0A271IX48</accession>
<protein>
    <submittedName>
        <fullName evidence="6">Glycoside hydrolase</fullName>
    </submittedName>
</protein>
<keyword evidence="5" id="KW-0732">Signal</keyword>
<dbReference type="RefSeq" id="WP_095509026.1">
    <property type="nucleotide sequence ID" value="NZ_MQWD01000001.1"/>
</dbReference>
<name>A0A271IX48_9BACT</name>
<keyword evidence="3 4" id="KW-0326">Glycosidase</keyword>
<dbReference type="InterPro" id="IPR051801">
    <property type="entry name" value="GH28_Enzymes"/>
</dbReference>
<dbReference type="OrthoDB" id="9795222at2"/>
<dbReference type="SUPFAM" id="SSF51126">
    <property type="entry name" value="Pectin lyase-like"/>
    <property type="match status" value="1"/>
</dbReference>
<dbReference type="PROSITE" id="PS51318">
    <property type="entry name" value="TAT"/>
    <property type="match status" value="1"/>
</dbReference>
<comment type="caution">
    <text evidence="6">The sequence shown here is derived from an EMBL/GenBank/DDBJ whole genome shotgun (WGS) entry which is preliminary data.</text>
</comment>
<keyword evidence="7" id="KW-1185">Reference proteome</keyword>
<evidence type="ECO:0000256" key="3">
    <source>
        <dbReference type="ARBA" id="ARBA00023295"/>
    </source>
</evidence>
<feature type="chain" id="PRO_5011972850" evidence="5">
    <location>
        <begin position="29"/>
        <end position="482"/>
    </location>
</feature>
<evidence type="ECO:0000256" key="4">
    <source>
        <dbReference type="RuleBase" id="RU361169"/>
    </source>
</evidence>
<evidence type="ECO:0000313" key="7">
    <source>
        <dbReference type="Proteomes" id="UP000216339"/>
    </source>
</evidence>
<dbReference type="InterPro" id="IPR006626">
    <property type="entry name" value="PbH1"/>
</dbReference>
<keyword evidence="2 4" id="KW-0378">Hydrolase</keyword>
<organism evidence="6 7">
    <name type="scientific">Rubrivirga marina</name>
    <dbReference type="NCBI Taxonomy" id="1196024"/>
    <lineage>
        <taxon>Bacteria</taxon>
        <taxon>Pseudomonadati</taxon>
        <taxon>Rhodothermota</taxon>
        <taxon>Rhodothermia</taxon>
        <taxon>Rhodothermales</taxon>
        <taxon>Rubricoccaceae</taxon>
        <taxon>Rubrivirga</taxon>
    </lineage>
</organism>
<sequence>MTGPQSRRQFVRRAALGAGGLAVLPGLAAGCTGVPASVTEAGGADANAWDRVPEILARIRPPQFPDRDFSIAEYGAVEGEKATDAFRAAVEAAHGAGGGRVVVPPGDWLTGPIHLLSNVELHVSDGATLGFSTDPADYLPAVWTRWEGVELMNYSPLIYAFEQENVAVTGGGTLDGRAGGTDWWTWKGPWKDNRHGWTEGMPQQREARDRLFAQAEAGVPVEERVYGEGDYLRPSFVEFYRCRNVLIEGVTVVRSPMWLLHPTLCTNVTVRGVTANSHGPNNDGCNPESCTDVLIEGCFFDTGDDCIALKSGRNADGRRLAAPIQNVVVRDCTMRDGHGGVVIGSEMSGGARDVFAERCQMDSPNLERVLRIKTNSVRGGVVEGVYMRDVTAGQVADAVVRVNFLYEEGDAGDFPPTVRDIDVRRVTSERSERALYLIGYPHAPIRDVTISDCRFAGVAEDSVVEHVEGLVLRDVTILDRDA</sequence>